<accession>A0ABU2ZNG6</accession>
<organism evidence="3 4">
    <name type="scientific">Glaciecola petra</name>
    <dbReference type="NCBI Taxonomy" id="3075602"/>
    <lineage>
        <taxon>Bacteria</taxon>
        <taxon>Pseudomonadati</taxon>
        <taxon>Pseudomonadota</taxon>
        <taxon>Gammaproteobacteria</taxon>
        <taxon>Alteromonadales</taxon>
        <taxon>Alteromonadaceae</taxon>
        <taxon>Glaciecola</taxon>
    </lineage>
</organism>
<dbReference type="PANTHER" id="PTHR41786">
    <property type="entry name" value="MOTILITY ACCESSORY FACTOR MAF"/>
    <property type="match status" value="1"/>
</dbReference>
<evidence type="ECO:0000313" key="3">
    <source>
        <dbReference type="EMBL" id="MDT0593801.1"/>
    </source>
</evidence>
<dbReference type="InterPro" id="IPR045376">
    <property type="entry name" value="Maf_N"/>
</dbReference>
<dbReference type="Pfam" id="PF01973">
    <property type="entry name" value="MptE-like"/>
    <property type="match status" value="1"/>
</dbReference>
<evidence type="ECO:0000259" key="2">
    <source>
        <dbReference type="Pfam" id="PF20157"/>
    </source>
</evidence>
<gene>
    <name evidence="3" type="ORF">RM552_02945</name>
</gene>
<protein>
    <submittedName>
        <fullName evidence="3">6-hydroxymethylpterin diphosphokinase MptE-like protein</fullName>
    </submittedName>
</protein>
<name>A0ABU2ZNG6_9ALTE</name>
<dbReference type="Pfam" id="PF20157">
    <property type="entry name" value="Maf_flag10_N"/>
    <property type="match status" value="2"/>
</dbReference>
<evidence type="ECO:0000259" key="1">
    <source>
        <dbReference type="Pfam" id="PF01973"/>
    </source>
</evidence>
<feature type="domain" description="Glycosyltransferase Maf N-terminal" evidence="2">
    <location>
        <begin position="32"/>
        <end position="240"/>
    </location>
</feature>
<reference evidence="3 4" key="1">
    <citation type="submission" date="2023-09" db="EMBL/GenBank/DDBJ databases">
        <authorList>
            <person name="Rey-Velasco X."/>
        </authorList>
    </citation>
    <scope>NUCLEOTIDE SEQUENCE [LARGE SCALE GENOMIC DNA]</scope>
    <source>
        <strain evidence="3 4">P117</strain>
    </source>
</reference>
<feature type="domain" description="6-hydroxymethylpterin diphosphokinase MptE-like" evidence="1">
    <location>
        <begin position="546"/>
        <end position="706"/>
    </location>
</feature>
<dbReference type="PANTHER" id="PTHR41786:SF1">
    <property type="entry name" value="6-HYDROXYMETHYLPTERIN DIPHOSPHOKINASE MPTE-LIKE DOMAIN-CONTAINING PROTEIN"/>
    <property type="match status" value="1"/>
</dbReference>
<evidence type="ECO:0000313" key="4">
    <source>
        <dbReference type="Proteomes" id="UP001253545"/>
    </source>
</evidence>
<comment type="caution">
    <text evidence="3">The sequence shown here is derived from an EMBL/GenBank/DDBJ whole genome shotgun (WGS) entry which is preliminary data.</text>
</comment>
<dbReference type="Proteomes" id="UP001253545">
    <property type="component" value="Unassembled WGS sequence"/>
</dbReference>
<dbReference type="RefSeq" id="WP_311367298.1">
    <property type="nucleotide sequence ID" value="NZ_JAVRHX010000001.1"/>
</dbReference>
<dbReference type="EMBL" id="JAVRHX010000001">
    <property type="protein sequence ID" value="MDT0593801.1"/>
    <property type="molecule type" value="Genomic_DNA"/>
</dbReference>
<dbReference type="InterPro" id="IPR002826">
    <property type="entry name" value="MptE-like"/>
</dbReference>
<sequence length="1208" mass="137347">MLTDIRLHLEPDDEKQSQSEQRLAGLINSQHAKNVQAFMHYVPSIGSLISQIPTRNLSVFVDKNKQTNIVDFNTGRCFYPINVDENISQQVENYYFYSSLLCFSENNVKTLKAKDNSFTERSVYAKALHAHVENNPPDALVILGLGKATHIPILLNSISCSKLVIYESDWQLFKASLSIFDWANFLENATNSGIQLFFQIGDNIHQFFKEINELHTQLGVSEVLVYQHQITPVFNKIVSNIRLGKWHNGIAELSQTLDHSAHFLTSFNANHAQNWTAIEHDSSPLYLENLASLLLHFPDLHAAFEDYHCRQWQIVRHNTTQDINIYNINEGNFFAGDDPKREALLLAQHFKNNPSVDGLAFGYSADKLKHYVHNSFICQLDARLQAREKHIKSLPKKIKVLLVFGLAEGYLLASLLNEHEVENLIICEPNPDFFAASLHAIDWSEILNNCESNDCKLYINIGESSSRLFKDLMSQFMQIGPHLLNETFIVQAYDNPMLAQVLNEVRQQLMVIFSMGENFDHVVYGIAHTFHALHRGVPVMRSMPQQYLAVKDKSTPIFIVGNGPSLDDCIDVIKEHRESAIVISCGTALQALHRNGICPDFHGEVEQNRANFDWASRIDDPEYLKQITLLSVNGIHPDTCDLYKNVLMAFKSGESSSQTFLAMLNAEHFTTLDYAYPTVTNLILNIFLTLGFEQLYLVGVDLGFADQNKHHSKDSGYYQNGKQLFDYQSTHNTTMRVKGNHHEWVYTKTEFNISRMILEQLLREQKTKGKNIDCFNLSNGVFIEGTRSLHKNDVLITTHQAEKQRALKNLQTCFISPQVDLANMLAQAYSSELMFKQVRQLEQICAARLSSLNDVDALIQSLQAQLNVAKTHGGSLYFYYFYNSINYLSAGLSKAAMRSSEIMGEFADTEEDLQSYLSDCNEILGTWRVFIEDAKHLIHHQLSLVDTSEAFSQIREQLLLKHKSKRLAVYVSDTTTRALLQSYIHDKNIPNINIIDSVQLTSSEHYDCVLFDITNDHDVAIFKTTIAEETSANIMVIVHQQTHFEVINADCTNTIMYLPNMIDVLNASQNQQFEQGELEAITIENYLHHISARAQDYHKFAFVFCKPSFKKTGLINASTNALSDLQSEYDSKSVSIIKQGLLSMVNTVFSKNTANGHLSNTYMFKHYLAVTKPESNTNAITLQDATRNRGLLMHRPPKAFELLGPWLE</sequence>
<feature type="domain" description="Glycosyltransferase Maf N-terminal" evidence="2">
    <location>
        <begin position="285"/>
        <end position="513"/>
    </location>
</feature>
<proteinExistence type="predicted"/>
<keyword evidence="4" id="KW-1185">Reference proteome</keyword>